<reference evidence="4" key="1">
    <citation type="journal article" date="2018" name="Nat. Microbiol.">
        <title>Leveraging single-cell genomics to expand the fungal tree of life.</title>
        <authorList>
            <person name="Ahrendt S.R."/>
            <person name="Quandt C.A."/>
            <person name="Ciobanu D."/>
            <person name="Clum A."/>
            <person name="Salamov A."/>
            <person name="Andreopoulos B."/>
            <person name="Cheng J.F."/>
            <person name="Woyke T."/>
            <person name="Pelin A."/>
            <person name="Henrissat B."/>
            <person name="Reynolds N.K."/>
            <person name="Benny G.L."/>
            <person name="Smith M.E."/>
            <person name="James T.Y."/>
            <person name="Grigoriev I.V."/>
        </authorList>
    </citation>
    <scope>NUCLEOTIDE SEQUENCE [LARGE SCALE GENOMIC DNA]</scope>
</reference>
<evidence type="ECO:0000256" key="1">
    <source>
        <dbReference type="ARBA" id="ARBA00009005"/>
    </source>
</evidence>
<dbReference type="Gene3D" id="3.40.50.12660">
    <property type="match status" value="1"/>
</dbReference>
<protein>
    <submittedName>
        <fullName evidence="3">Peptidase C14</fullName>
    </submittedName>
</protein>
<accession>A0A4P9Y7K3</accession>
<dbReference type="GO" id="GO:0004197">
    <property type="term" value="F:cysteine-type endopeptidase activity"/>
    <property type="evidence" value="ECO:0007669"/>
    <property type="project" value="InterPro"/>
</dbReference>
<organism evidence="3 4">
    <name type="scientific">Piptocephalis cylindrospora</name>
    <dbReference type="NCBI Taxonomy" id="1907219"/>
    <lineage>
        <taxon>Eukaryota</taxon>
        <taxon>Fungi</taxon>
        <taxon>Fungi incertae sedis</taxon>
        <taxon>Zoopagomycota</taxon>
        <taxon>Zoopagomycotina</taxon>
        <taxon>Zoopagomycetes</taxon>
        <taxon>Zoopagales</taxon>
        <taxon>Piptocephalidaceae</taxon>
        <taxon>Piptocephalis</taxon>
    </lineage>
</organism>
<evidence type="ECO:0000259" key="2">
    <source>
        <dbReference type="Pfam" id="PF00656"/>
    </source>
</evidence>
<dbReference type="OrthoDB" id="3223806at2759"/>
<dbReference type="Pfam" id="PF00656">
    <property type="entry name" value="Peptidase_C14"/>
    <property type="match status" value="1"/>
</dbReference>
<dbReference type="PANTHER" id="PTHR48104:SF30">
    <property type="entry name" value="METACASPASE-1"/>
    <property type="match status" value="1"/>
</dbReference>
<sequence>MGYKHEEGRRLRRKAWRPGYILGVSLLVKVEKGGGGPGRKKAVLIGINYINDKVELKGCINDVHNIREFITRQYNFAPANMLILTDDQEDPQYHPTCMNIIRACKWLVHGAQPGDSLFFHYSGHGGLTKNLDNTEVSGFDTTIYPLDFRTKGQIRDDVLHDALVKPLPKGARLTAIFDSCHSGTMLDLPFLYKCDGSLEAGLSLVSHEDKRSIFRSIKENMEVLFSLRDPREDMHEQFEEDNTSVADVYQFAGCRDDQTSADAKIDNAATGAMSHALVACLEENPEPTYAELLHNLRAYLKGSYTQVPQLSTGHPVDINRTFRM</sequence>
<gene>
    <name evidence="3" type="ORF">BJ684DRAFT_22594</name>
</gene>
<dbReference type="EMBL" id="KZ987863">
    <property type="protein sequence ID" value="RKP14241.1"/>
    <property type="molecule type" value="Genomic_DNA"/>
</dbReference>
<comment type="similarity">
    <text evidence="1">Belongs to the peptidase C14B family.</text>
</comment>
<dbReference type="AlphaFoldDB" id="A0A4P9Y7K3"/>
<feature type="domain" description="Peptidase C14 caspase" evidence="2">
    <location>
        <begin position="39"/>
        <end position="312"/>
    </location>
</feature>
<evidence type="ECO:0000313" key="4">
    <source>
        <dbReference type="Proteomes" id="UP000267251"/>
    </source>
</evidence>
<dbReference type="PANTHER" id="PTHR48104">
    <property type="entry name" value="METACASPASE-4"/>
    <property type="match status" value="1"/>
</dbReference>
<dbReference type="InterPro" id="IPR050452">
    <property type="entry name" value="Metacaspase"/>
</dbReference>
<name>A0A4P9Y7K3_9FUNG</name>
<dbReference type="Proteomes" id="UP000267251">
    <property type="component" value="Unassembled WGS sequence"/>
</dbReference>
<dbReference type="InterPro" id="IPR011600">
    <property type="entry name" value="Pept_C14_caspase"/>
</dbReference>
<keyword evidence="4" id="KW-1185">Reference proteome</keyword>
<dbReference type="GO" id="GO:0006508">
    <property type="term" value="P:proteolysis"/>
    <property type="evidence" value="ECO:0007669"/>
    <property type="project" value="InterPro"/>
</dbReference>
<evidence type="ECO:0000313" key="3">
    <source>
        <dbReference type="EMBL" id="RKP14241.1"/>
    </source>
</evidence>
<dbReference type="GO" id="GO:0005737">
    <property type="term" value="C:cytoplasm"/>
    <property type="evidence" value="ECO:0007669"/>
    <property type="project" value="TreeGrafter"/>
</dbReference>
<proteinExistence type="inferred from homology"/>